<reference evidence="2 3" key="2">
    <citation type="submission" date="2024-07" db="EMBL/GenBank/DDBJ databases">
        <authorList>
            <person name="Akdeniz Z."/>
        </authorList>
    </citation>
    <scope>NUCLEOTIDE SEQUENCE [LARGE SCALE GENOMIC DNA]</scope>
</reference>
<reference evidence="1" key="1">
    <citation type="submission" date="2023-06" db="EMBL/GenBank/DDBJ databases">
        <authorList>
            <person name="Kurt Z."/>
        </authorList>
    </citation>
    <scope>NUCLEOTIDE SEQUENCE</scope>
</reference>
<evidence type="ECO:0000313" key="2">
    <source>
        <dbReference type="EMBL" id="CAL6076749.1"/>
    </source>
</evidence>
<accession>A0AA86N3Y8</accession>
<dbReference type="Gene3D" id="3.80.10.10">
    <property type="entry name" value="Ribonuclease Inhibitor"/>
    <property type="match status" value="1"/>
</dbReference>
<comment type="caution">
    <text evidence="1">The sequence shown here is derived from an EMBL/GenBank/DDBJ whole genome shotgun (WGS) entry which is preliminary data.</text>
</comment>
<name>A0AA86N3Y8_9EUKA</name>
<proteinExistence type="predicted"/>
<protein>
    <submittedName>
        <fullName evidence="1">Uncharacterized protein</fullName>
    </submittedName>
</protein>
<evidence type="ECO:0000313" key="3">
    <source>
        <dbReference type="Proteomes" id="UP001642409"/>
    </source>
</evidence>
<dbReference type="EMBL" id="CAXDID020000321">
    <property type="protein sequence ID" value="CAL6076749.1"/>
    <property type="molecule type" value="Genomic_DNA"/>
</dbReference>
<dbReference type="EMBL" id="CATOUU010000001">
    <property type="protein sequence ID" value="CAI9912383.1"/>
    <property type="molecule type" value="Genomic_DNA"/>
</dbReference>
<sequence>MQNLKTLDIGYTKIVDLHPLQYLYQLESIIAPCTRIIDVSPLSKLTQILKALNLSNNKINNADSLKHGETLKHHQNFSKYNFSYQNVPTPDELKFFYSKILSVHSSHKQIRNIMNDNKNTKFRISLTLQKYVVSTGFDNYARKMNTQLELLVYFIQSSNAQLQ</sequence>
<keyword evidence="3" id="KW-1185">Reference proteome</keyword>
<dbReference type="AlphaFoldDB" id="A0AA86N3Y8"/>
<gene>
    <name evidence="1" type="ORF">HINF_LOCUS28</name>
    <name evidence="2" type="ORF">HINF_LOCUS57838</name>
</gene>
<dbReference type="Proteomes" id="UP001642409">
    <property type="component" value="Unassembled WGS sequence"/>
</dbReference>
<dbReference type="InterPro" id="IPR032675">
    <property type="entry name" value="LRR_dom_sf"/>
</dbReference>
<dbReference type="SUPFAM" id="SSF52058">
    <property type="entry name" value="L domain-like"/>
    <property type="match status" value="1"/>
</dbReference>
<evidence type="ECO:0000313" key="1">
    <source>
        <dbReference type="EMBL" id="CAI9912383.1"/>
    </source>
</evidence>
<organism evidence="1">
    <name type="scientific">Hexamita inflata</name>
    <dbReference type="NCBI Taxonomy" id="28002"/>
    <lineage>
        <taxon>Eukaryota</taxon>
        <taxon>Metamonada</taxon>
        <taxon>Diplomonadida</taxon>
        <taxon>Hexamitidae</taxon>
        <taxon>Hexamitinae</taxon>
        <taxon>Hexamita</taxon>
    </lineage>
</organism>